<sequence length="164" mass="19191">MGAVAGFGKPKAKREPVEVAEPKPLDKSLDQLLGVRKQRMDRYERERKDARQAWRAARDHFRGMKLAWREAVDGSKQFWAQARRDFMSMNTTSGQYQKSKAVYERMKQAAADERLRCMEALERCRARRAMFFTARARVLAANRQQEKLTIIRDEMRSLHQQEGA</sequence>
<dbReference type="EMBL" id="FPBO01000040">
    <property type="protein sequence ID" value="SFV13926.1"/>
    <property type="molecule type" value="Genomic_DNA"/>
</dbReference>
<reference evidence="3" key="1">
    <citation type="submission" date="2016-10" db="EMBL/GenBank/DDBJ databases">
        <authorList>
            <person name="Varghese N."/>
            <person name="Submissions S."/>
        </authorList>
    </citation>
    <scope>NUCLEOTIDE SEQUENCE [LARGE SCALE GENOMIC DNA]</scope>
    <source>
        <strain evidence="3">CGMCC 1.11014</strain>
    </source>
</reference>
<proteinExistence type="predicted"/>
<evidence type="ECO:0000313" key="3">
    <source>
        <dbReference type="Proteomes" id="UP000199391"/>
    </source>
</evidence>
<keyword evidence="3" id="KW-1185">Reference proteome</keyword>
<accession>A0A1I7LW49</accession>
<dbReference type="Proteomes" id="UP000199391">
    <property type="component" value="Unassembled WGS sequence"/>
</dbReference>
<evidence type="ECO:0000313" key="2">
    <source>
        <dbReference type="EMBL" id="SFV13926.1"/>
    </source>
</evidence>
<dbReference type="STRING" id="1035707.SAMN05216552_104044"/>
<dbReference type="Gene3D" id="1.10.287.1700">
    <property type="match status" value="1"/>
</dbReference>
<dbReference type="InterPro" id="IPR053716">
    <property type="entry name" value="Flag_assembly_chemotaxis_eff"/>
</dbReference>
<feature type="compositionally biased region" description="Basic and acidic residues" evidence="1">
    <location>
        <begin position="13"/>
        <end position="23"/>
    </location>
</feature>
<dbReference type="OrthoDB" id="8719938at2"/>
<protein>
    <submittedName>
        <fullName evidence="2">Uncharacterized protein</fullName>
    </submittedName>
</protein>
<organism evidence="2 3">
    <name type="scientific">Pseudoduganella namucuonensis</name>
    <dbReference type="NCBI Taxonomy" id="1035707"/>
    <lineage>
        <taxon>Bacteria</taxon>
        <taxon>Pseudomonadati</taxon>
        <taxon>Pseudomonadota</taxon>
        <taxon>Betaproteobacteria</taxon>
        <taxon>Burkholderiales</taxon>
        <taxon>Oxalobacteraceae</taxon>
        <taxon>Telluria group</taxon>
        <taxon>Pseudoduganella</taxon>
    </lineage>
</organism>
<gene>
    <name evidence="2" type="ORF">SAMN05216552_104044</name>
</gene>
<evidence type="ECO:0000256" key="1">
    <source>
        <dbReference type="SAM" id="MobiDB-lite"/>
    </source>
</evidence>
<dbReference type="AlphaFoldDB" id="A0A1I7LW49"/>
<dbReference type="RefSeq" id="WP_093559703.1">
    <property type="nucleotide sequence ID" value="NZ_FPBO01000040.1"/>
</dbReference>
<feature type="region of interest" description="Disordered" evidence="1">
    <location>
        <begin position="1"/>
        <end position="23"/>
    </location>
</feature>
<name>A0A1I7LW49_9BURK</name>